<reference evidence="1 2" key="1">
    <citation type="submission" date="2021-06" db="EMBL/GenBank/DDBJ databases">
        <authorList>
            <person name="Kallberg Y."/>
            <person name="Tangrot J."/>
            <person name="Rosling A."/>
        </authorList>
    </citation>
    <scope>NUCLEOTIDE SEQUENCE [LARGE SCALE GENOMIC DNA]</scope>
    <source>
        <strain evidence="1 2">120-4 pot B 10/14</strain>
    </source>
</reference>
<organism evidence="1 2">
    <name type="scientific">Gigaspora margarita</name>
    <dbReference type="NCBI Taxonomy" id="4874"/>
    <lineage>
        <taxon>Eukaryota</taxon>
        <taxon>Fungi</taxon>
        <taxon>Fungi incertae sedis</taxon>
        <taxon>Mucoromycota</taxon>
        <taxon>Glomeromycotina</taxon>
        <taxon>Glomeromycetes</taxon>
        <taxon>Diversisporales</taxon>
        <taxon>Gigasporaceae</taxon>
        <taxon>Gigaspora</taxon>
    </lineage>
</organism>
<sequence>MSIVENEEDIFVKEETIVEENESIGFEKNEEAVFEENENILEKNREVMLKFYISQSLTTNERRALLFNVSELFEVSIHDFDHEWWPLVSNIWTRFSYKNHSNSNFWKAFACRLTKHNHSSERQKPDLPTCALQKSKSEVLKHSNAVQKLVEEEAVKNYSPPIIVSAIKDYATKKLDLGASIKELKRKEVSNIKQKVSEAQKNNRFGGNMNIDSDIAECIHFLKNEGWDLLFYFYAWACAEKRDEKNEIDKKKSREL</sequence>
<evidence type="ECO:0000313" key="2">
    <source>
        <dbReference type="Proteomes" id="UP000789901"/>
    </source>
</evidence>
<feature type="non-terminal residue" evidence="1">
    <location>
        <position position="256"/>
    </location>
</feature>
<comment type="caution">
    <text evidence="1">The sequence shown here is derived from an EMBL/GenBank/DDBJ whole genome shotgun (WGS) entry which is preliminary data.</text>
</comment>
<dbReference type="Proteomes" id="UP000789901">
    <property type="component" value="Unassembled WGS sequence"/>
</dbReference>
<proteinExistence type="predicted"/>
<protein>
    <submittedName>
        <fullName evidence="1">20464_t:CDS:1</fullName>
    </submittedName>
</protein>
<name>A0ABN7WT58_GIGMA</name>
<keyword evidence="2" id="KW-1185">Reference proteome</keyword>
<dbReference type="EMBL" id="CAJVQB010058775">
    <property type="protein sequence ID" value="CAG8838717.1"/>
    <property type="molecule type" value="Genomic_DNA"/>
</dbReference>
<evidence type="ECO:0000313" key="1">
    <source>
        <dbReference type="EMBL" id="CAG8838717.1"/>
    </source>
</evidence>
<accession>A0ABN7WT58</accession>
<gene>
    <name evidence="1" type="ORF">GMARGA_LOCUS34114</name>
</gene>